<dbReference type="Proteomes" id="UP000229612">
    <property type="component" value="Unassembled WGS sequence"/>
</dbReference>
<accession>A0A2H0UHZ8</accession>
<evidence type="ECO:0000259" key="1">
    <source>
        <dbReference type="Pfam" id="PF00717"/>
    </source>
</evidence>
<protein>
    <recommendedName>
        <fullName evidence="1">Peptidase S24/S26A/S26B/S26C domain-containing protein</fullName>
    </recommendedName>
</protein>
<evidence type="ECO:0000313" key="2">
    <source>
        <dbReference type="EMBL" id="PIR86019.1"/>
    </source>
</evidence>
<gene>
    <name evidence="2" type="ORF">COU14_01235</name>
</gene>
<organism evidence="2 3">
    <name type="scientific">Candidatus Kaiserbacteria bacterium CG10_big_fil_rev_8_21_14_0_10_44_10</name>
    <dbReference type="NCBI Taxonomy" id="1974606"/>
    <lineage>
        <taxon>Bacteria</taxon>
        <taxon>Candidatus Kaiseribacteriota</taxon>
    </lineage>
</organism>
<dbReference type="SUPFAM" id="SSF51306">
    <property type="entry name" value="LexA/Signal peptidase"/>
    <property type="match status" value="1"/>
</dbReference>
<dbReference type="InterPro" id="IPR036286">
    <property type="entry name" value="LexA/Signal_pep-like_sf"/>
</dbReference>
<dbReference type="Gene3D" id="2.10.109.10">
    <property type="entry name" value="Umud Fragment, subunit A"/>
    <property type="match status" value="1"/>
</dbReference>
<proteinExistence type="predicted"/>
<dbReference type="EMBL" id="PFBG01000013">
    <property type="protein sequence ID" value="PIR86019.1"/>
    <property type="molecule type" value="Genomic_DNA"/>
</dbReference>
<dbReference type="InterPro" id="IPR015927">
    <property type="entry name" value="Peptidase_S24_S26A/B/C"/>
</dbReference>
<reference evidence="3" key="1">
    <citation type="submission" date="2017-09" db="EMBL/GenBank/DDBJ databases">
        <title>Depth-based differentiation of microbial function through sediment-hosted aquifers and enrichment of novel symbionts in the deep terrestrial subsurface.</title>
        <authorList>
            <person name="Probst A.J."/>
            <person name="Ladd B."/>
            <person name="Jarett J.K."/>
            <person name="Geller-Mcgrath D.E."/>
            <person name="Sieber C.M.K."/>
            <person name="Emerson J.B."/>
            <person name="Anantharaman K."/>
            <person name="Thomas B.C."/>
            <person name="Malmstrom R."/>
            <person name="Stieglmeier M."/>
            <person name="Klingl A."/>
            <person name="Woyke T."/>
            <person name="Ryan C.M."/>
            <person name="Banfield J.F."/>
        </authorList>
    </citation>
    <scope>NUCLEOTIDE SEQUENCE [LARGE SCALE GENOMIC DNA]</scope>
</reference>
<dbReference type="Pfam" id="PF00717">
    <property type="entry name" value="Peptidase_S24"/>
    <property type="match status" value="1"/>
</dbReference>
<dbReference type="AlphaFoldDB" id="A0A2H0UHZ8"/>
<name>A0A2H0UHZ8_9BACT</name>
<sequence length="102" mass="11195">MGKVFDVMKNNGEERPLDIHDLMVKNPSSTFFMKMESDGPDGTDIKAGDTLVIDRSHSPKRGNVLVVAEDGELKVQKHSIKSDSGEDSTLWGVVTGLLRQLP</sequence>
<feature type="domain" description="Peptidase S24/S26A/S26B/S26C" evidence="1">
    <location>
        <begin position="12"/>
        <end position="77"/>
    </location>
</feature>
<evidence type="ECO:0000313" key="3">
    <source>
        <dbReference type="Proteomes" id="UP000229612"/>
    </source>
</evidence>
<comment type="caution">
    <text evidence="2">The sequence shown here is derived from an EMBL/GenBank/DDBJ whole genome shotgun (WGS) entry which is preliminary data.</text>
</comment>